<feature type="domain" description="YEATS" evidence="6">
    <location>
        <begin position="160"/>
        <end position="294"/>
    </location>
</feature>
<evidence type="ECO:0000259" key="6">
    <source>
        <dbReference type="PROSITE" id="PS51037"/>
    </source>
</evidence>
<keyword evidence="4" id="KW-0010">Activator</keyword>
<dbReference type="Gene3D" id="2.60.40.1970">
    <property type="entry name" value="YEATS domain"/>
    <property type="match status" value="1"/>
</dbReference>
<keyword evidence="2" id="KW-0479">Metal-binding</keyword>
<dbReference type="OMA" id="VRTQCNH"/>
<comment type="caution">
    <text evidence="7">The sequence shown here is derived from an EMBL/GenBank/DDBJ whole genome shotgun (WGS) entry which is preliminary data.</text>
</comment>
<dbReference type="GO" id="GO:0000812">
    <property type="term" value="C:Swr1 complex"/>
    <property type="evidence" value="ECO:0007669"/>
    <property type="project" value="UniProtKB-UniRule"/>
</dbReference>
<dbReference type="Pfam" id="PF13923">
    <property type="entry name" value="zf-C3HC4_2"/>
    <property type="match status" value="1"/>
</dbReference>
<dbReference type="GO" id="GO:0006281">
    <property type="term" value="P:DNA repair"/>
    <property type="evidence" value="ECO:0007669"/>
    <property type="project" value="UniProtKB-UniRule"/>
</dbReference>
<evidence type="ECO:0000259" key="5">
    <source>
        <dbReference type="PROSITE" id="PS50089"/>
    </source>
</evidence>
<keyword evidence="4" id="KW-0804">Transcription</keyword>
<dbReference type="SMART" id="SM00184">
    <property type="entry name" value="RING"/>
    <property type="match status" value="1"/>
</dbReference>
<dbReference type="EMBL" id="BACD03000003">
    <property type="protein sequence ID" value="GAO46269.1"/>
    <property type="molecule type" value="Genomic_DNA"/>
</dbReference>
<reference evidence="7 8" key="1">
    <citation type="journal article" date="2011" name="J. Gen. Appl. Microbiol.">
        <title>Draft genome sequencing of the enigmatic yeast Saitoella complicata.</title>
        <authorList>
            <person name="Nishida H."/>
            <person name="Hamamoto M."/>
            <person name="Sugiyama J."/>
        </authorList>
    </citation>
    <scope>NUCLEOTIDE SEQUENCE [LARGE SCALE GENOMIC DNA]</scope>
    <source>
        <strain evidence="7 8">NRRL Y-17804</strain>
    </source>
</reference>
<dbReference type="Gene3D" id="3.30.40.10">
    <property type="entry name" value="Zinc/RING finger domain, C3HC4 (zinc finger)"/>
    <property type="match status" value="1"/>
</dbReference>
<organism evidence="7 8">
    <name type="scientific">Saitoella complicata (strain BCRC 22490 / CBS 7301 / JCM 7358 / NBRC 10748 / NRRL Y-17804)</name>
    <dbReference type="NCBI Taxonomy" id="698492"/>
    <lineage>
        <taxon>Eukaryota</taxon>
        <taxon>Fungi</taxon>
        <taxon>Dikarya</taxon>
        <taxon>Ascomycota</taxon>
        <taxon>Taphrinomycotina</taxon>
        <taxon>Taphrinomycotina incertae sedis</taxon>
        <taxon>Saitoella</taxon>
    </lineage>
</organism>
<dbReference type="GO" id="GO:0008270">
    <property type="term" value="F:zinc ion binding"/>
    <property type="evidence" value="ECO:0007669"/>
    <property type="project" value="UniProtKB-KW"/>
</dbReference>
<keyword evidence="4" id="KW-0234">DNA repair</keyword>
<keyword evidence="4" id="KW-0227">DNA damage</keyword>
<dbReference type="GO" id="GO:0006355">
    <property type="term" value="P:regulation of DNA-templated transcription"/>
    <property type="evidence" value="ECO:0007669"/>
    <property type="project" value="InterPro"/>
</dbReference>
<accession>A0A0E9N8X5</accession>
<name>A0A0E9N8X5_SAICN</name>
<comment type="function">
    <text evidence="4">Component of the SWR1 complex which mediates the ATP-dependent exchange of histone H2A for an H2A variant leading to transcriptional regulation of selected genes by chromatin remodeling. Component of the NuA4 histone acetyltransferase complex which is involved in transcriptional activation of selected genes principally by acetylation of nucleosomal histones H4 and H2A. The NuA4 complex is also involved in DNA repair. Yaf9 may also be required for viability in conditions in which the structural integrity of the spindle is compromised.</text>
</comment>
<dbReference type="InterPro" id="IPR055129">
    <property type="entry name" value="YEATS_dom"/>
</dbReference>
<evidence type="ECO:0000256" key="4">
    <source>
        <dbReference type="RuleBase" id="RU367117"/>
    </source>
</evidence>
<dbReference type="GO" id="GO:0006325">
    <property type="term" value="P:chromatin organization"/>
    <property type="evidence" value="ECO:0007669"/>
    <property type="project" value="UniProtKB-KW"/>
</dbReference>
<dbReference type="SUPFAM" id="SSF57850">
    <property type="entry name" value="RING/U-box"/>
    <property type="match status" value="1"/>
</dbReference>
<dbReference type="PROSITE" id="PS51037">
    <property type="entry name" value="YEATS"/>
    <property type="match status" value="1"/>
</dbReference>
<evidence type="ECO:0000256" key="1">
    <source>
        <dbReference type="ARBA" id="ARBA00023242"/>
    </source>
</evidence>
<reference evidence="7 8" key="2">
    <citation type="journal article" date="2014" name="J. Gen. Appl. Microbiol.">
        <title>The early diverging ascomycetous budding yeast Saitoella complicata has three histone deacetylases belonging to the Clr6, Hos2, and Rpd3 lineages.</title>
        <authorList>
            <person name="Nishida H."/>
            <person name="Matsumoto T."/>
            <person name="Kondo S."/>
            <person name="Hamamoto M."/>
            <person name="Yoshikawa H."/>
        </authorList>
    </citation>
    <scope>NUCLEOTIDE SEQUENCE [LARGE SCALE GENOMIC DNA]</scope>
    <source>
        <strain evidence="7 8">NRRL Y-17804</strain>
    </source>
</reference>
<comment type="subcellular location">
    <subcellularLocation>
        <location evidence="4">Nucleus</location>
    </subcellularLocation>
    <subcellularLocation>
        <location evidence="4">Cytoplasm</location>
    </subcellularLocation>
</comment>
<keyword evidence="2" id="KW-0863">Zinc-finger</keyword>
<dbReference type="Pfam" id="PF03366">
    <property type="entry name" value="YEATS"/>
    <property type="match status" value="1"/>
</dbReference>
<dbReference type="Proteomes" id="UP000033140">
    <property type="component" value="Unassembled WGS sequence"/>
</dbReference>
<dbReference type="GO" id="GO:0005737">
    <property type="term" value="C:cytoplasm"/>
    <property type="evidence" value="ECO:0007669"/>
    <property type="project" value="UniProtKB-SubCell"/>
</dbReference>
<keyword evidence="8" id="KW-1185">Reference proteome</keyword>
<keyword evidence="1 3" id="KW-0539">Nucleus</keyword>
<dbReference type="PROSITE" id="PS50089">
    <property type="entry name" value="ZF_RING_2"/>
    <property type="match status" value="1"/>
</dbReference>
<dbReference type="PANTHER" id="PTHR23195">
    <property type="entry name" value="YEATS DOMAIN"/>
    <property type="match status" value="1"/>
</dbReference>
<evidence type="ECO:0000313" key="7">
    <source>
        <dbReference type="EMBL" id="GAO46269.1"/>
    </source>
</evidence>
<comment type="domain">
    <text evidence="4">The coiled-coil domain is required for assembly into the NuA4 complex.</text>
</comment>
<keyword evidence="4" id="KW-0805">Transcription regulation</keyword>
<dbReference type="InterPro" id="IPR013083">
    <property type="entry name" value="Znf_RING/FYVE/PHD"/>
</dbReference>
<proteinExistence type="inferred from homology"/>
<dbReference type="InterPro" id="IPR038704">
    <property type="entry name" value="YEAST_sf"/>
</dbReference>
<evidence type="ECO:0000256" key="3">
    <source>
        <dbReference type="PROSITE-ProRule" id="PRU00376"/>
    </source>
</evidence>
<evidence type="ECO:0000256" key="2">
    <source>
        <dbReference type="PROSITE-ProRule" id="PRU00175"/>
    </source>
</evidence>
<protein>
    <recommendedName>
        <fullName evidence="4">Protein AF-9 homolog</fullName>
    </recommendedName>
</protein>
<feature type="domain" description="RING-type" evidence="5">
    <location>
        <begin position="57"/>
        <end position="116"/>
    </location>
</feature>
<evidence type="ECO:0000313" key="8">
    <source>
        <dbReference type="Proteomes" id="UP000033140"/>
    </source>
</evidence>
<dbReference type="InterPro" id="IPR001841">
    <property type="entry name" value="Znf_RING"/>
</dbReference>
<keyword evidence="4" id="KW-0156">Chromatin regulator</keyword>
<dbReference type="InterPro" id="IPR005033">
    <property type="entry name" value="YEATS"/>
</dbReference>
<gene>
    <name evidence="4" type="primary">YAF9</name>
    <name evidence="7" type="ORF">G7K_0503-t1</name>
</gene>
<keyword evidence="4" id="KW-0963">Cytoplasm</keyword>
<comment type="similarity">
    <text evidence="4">Belongs to the YAF9 family.</text>
</comment>
<keyword evidence="2" id="KW-0862">Zinc</keyword>
<dbReference type="AlphaFoldDB" id="A0A0E9N8X5"/>
<keyword evidence="4" id="KW-0175">Coiled coil</keyword>
<reference evidence="7 8" key="3">
    <citation type="journal article" date="2015" name="Genome Announc.">
        <title>Draft Genome Sequence of the Archiascomycetous Yeast Saitoella complicata.</title>
        <authorList>
            <person name="Yamauchi K."/>
            <person name="Kondo S."/>
            <person name="Hamamoto M."/>
            <person name="Takahashi Y."/>
            <person name="Ogura Y."/>
            <person name="Hayashi T."/>
            <person name="Nishida H."/>
        </authorList>
    </citation>
    <scope>NUCLEOTIDE SEQUENCE [LARGE SCALE GENOMIC DNA]</scope>
    <source>
        <strain evidence="7 8">NRRL Y-17804</strain>
    </source>
</reference>
<comment type="subunit">
    <text evidence="4">Component of the SWR1 chromatin-remodeling complex and of the NuA4 histone acetyltransferase complex.</text>
</comment>
<dbReference type="STRING" id="698492.A0A0E9N8X5"/>
<sequence>MQAVSGIRRRGRVHVVDEIKVALPIFATNMSHRLEADDSGIVLTDTAIEDIKADDICPLCHELLYRPITTTCSHTFCESCWKHWGDVSLGQVDGDEIVMMEIDEEEEFLVTCPLCRTRTRSRPATERTLQLLEMYPATSGIRQRELAEEYETDTDADFAAQESSGELVSIYIGNTHRPITPRPSSANAHEWTFFLRTSHAHIIDHVHIRLHPTFRPPEVVFYDPPYEVRRIGWGVFEIRAFVVLKAGWTWDCEEAFGPDGDTLPVEWMLEFGGVGRKARYRVRVKRTEQPMDPF</sequence>